<dbReference type="OrthoDB" id="8437129at2"/>
<dbReference type="Gene3D" id="3.40.50.12580">
    <property type="match status" value="1"/>
</dbReference>
<gene>
    <name evidence="1" type="ORF">AWL63_15830</name>
</gene>
<name>A0A1B3ZCQ8_9SPHN</name>
<dbReference type="InterPro" id="IPR043148">
    <property type="entry name" value="TagF_C"/>
</dbReference>
<dbReference type="AlphaFoldDB" id="A0A1B3ZCQ8"/>
<sequence>MRVGFLFNHDAAHQIPHTIAIAAALAARGVDVEILTSSKEQRGVASAILPAAANVCYTMLEVGWTSRLADRMLHHVAPFRRIAILRENLPAFAKLDALVVPETTSTLLKTRFGLKALKLIYLPHGAGDGAAGFQPVTKHFDLVLLSGEKVRDRMLSLGLITEQGHAIVGYPKFDTIDLTARPRFFDNDKPTVLYNPHFNPRLSSWYSLGERVLDWFAAQDALNLIFAPHVMLFKRRLHTSLIHRRSRFRRDIPARFLDHPGILIDTGSQRSIDMSYVKGADIYLGDVSSQIYEWIQRPRPAIFFNTHMPDWRSSMDYSHWSLGEVIGGVGEMPAAIARSLANPRGYQDVQQSAYAATFSHSERPAAERAADAVVEYLHSGDDTAGYR</sequence>
<evidence type="ECO:0008006" key="3">
    <source>
        <dbReference type="Google" id="ProtNLM"/>
    </source>
</evidence>
<dbReference type="KEGG" id="span:AWL63_15830"/>
<evidence type="ECO:0000313" key="2">
    <source>
        <dbReference type="Proteomes" id="UP000094256"/>
    </source>
</evidence>
<evidence type="ECO:0000313" key="1">
    <source>
        <dbReference type="EMBL" id="AOH85208.1"/>
    </source>
</evidence>
<dbReference type="Proteomes" id="UP000094256">
    <property type="component" value="Chromosome"/>
</dbReference>
<dbReference type="EMBL" id="CP014168">
    <property type="protein sequence ID" value="AOH85208.1"/>
    <property type="molecule type" value="Genomic_DNA"/>
</dbReference>
<proteinExistence type="predicted"/>
<dbReference type="SUPFAM" id="SSF53756">
    <property type="entry name" value="UDP-Glycosyltransferase/glycogen phosphorylase"/>
    <property type="match status" value="1"/>
</dbReference>
<reference evidence="1 2" key="1">
    <citation type="submission" date="2016-01" db="EMBL/GenBank/DDBJ databases">
        <title>Complete genome and mega plasmid sequence of Sphingomonas panacis DCY99 elicits systemic resistance in rice to Xanthomonas oryzae.</title>
        <authorList>
            <person name="Kim Y.J."/>
            <person name="Yang D.C."/>
            <person name="Sing P."/>
        </authorList>
    </citation>
    <scope>NUCLEOTIDE SEQUENCE [LARGE SCALE GENOMIC DNA]</scope>
    <source>
        <strain evidence="1 2">DCY99</strain>
    </source>
</reference>
<organism evidence="1 2">
    <name type="scientific">Sphingomonas panacis</name>
    <dbReference type="NCBI Taxonomy" id="1560345"/>
    <lineage>
        <taxon>Bacteria</taxon>
        <taxon>Pseudomonadati</taxon>
        <taxon>Pseudomonadota</taxon>
        <taxon>Alphaproteobacteria</taxon>
        <taxon>Sphingomonadales</taxon>
        <taxon>Sphingomonadaceae</taxon>
        <taxon>Sphingomonas</taxon>
    </lineage>
</organism>
<keyword evidence="2" id="KW-1185">Reference proteome</keyword>
<dbReference type="RefSeq" id="WP_069205747.1">
    <property type="nucleotide sequence ID" value="NZ_CP014168.1"/>
</dbReference>
<protein>
    <recommendedName>
        <fullName evidence="3">Glycerophosphotransferase</fullName>
    </recommendedName>
</protein>
<dbReference type="STRING" id="1560345.AWL63_15830"/>
<accession>A0A1B3ZCQ8</accession>